<dbReference type="EMBL" id="KQ086056">
    <property type="protein sequence ID" value="KLO09428.1"/>
    <property type="molecule type" value="Genomic_DNA"/>
</dbReference>
<keyword evidence="3" id="KW-1185">Reference proteome</keyword>
<feature type="region of interest" description="Disordered" evidence="1">
    <location>
        <begin position="101"/>
        <end position="156"/>
    </location>
</feature>
<dbReference type="InParanoid" id="A0A0H2RJ46"/>
<protein>
    <submittedName>
        <fullName evidence="2">Uncharacterized protein</fullName>
    </submittedName>
</protein>
<dbReference type="AlphaFoldDB" id="A0A0H2RJ46"/>
<evidence type="ECO:0000313" key="2">
    <source>
        <dbReference type="EMBL" id="KLO09428.1"/>
    </source>
</evidence>
<evidence type="ECO:0000313" key="3">
    <source>
        <dbReference type="Proteomes" id="UP000053477"/>
    </source>
</evidence>
<feature type="compositionally biased region" description="Polar residues" evidence="1">
    <location>
        <begin position="118"/>
        <end position="127"/>
    </location>
</feature>
<gene>
    <name evidence="2" type="ORF">SCHPADRAFT_943659</name>
</gene>
<dbReference type="Proteomes" id="UP000053477">
    <property type="component" value="Unassembled WGS sequence"/>
</dbReference>
<feature type="region of interest" description="Disordered" evidence="1">
    <location>
        <begin position="251"/>
        <end position="293"/>
    </location>
</feature>
<reference evidence="2 3" key="1">
    <citation type="submission" date="2015-04" db="EMBL/GenBank/DDBJ databases">
        <title>Complete genome sequence of Schizopora paradoxa KUC8140, a cosmopolitan wood degrader in East Asia.</title>
        <authorList>
            <consortium name="DOE Joint Genome Institute"/>
            <person name="Min B."/>
            <person name="Park H."/>
            <person name="Jang Y."/>
            <person name="Kim J.-J."/>
            <person name="Kim K.H."/>
            <person name="Pangilinan J."/>
            <person name="Lipzen A."/>
            <person name="Riley R."/>
            <person name="Grigoriev I.V."/>
            <person name="Spatafora J.W."/>
            <person name="Choi I.-G."/>
        </authorList>
    </citation>
    <scope>NUCLEOTIDE SEQUENCE [LARGE SCALE GENOMIC DNA]</scope>
    <source>
        <strain evidence="2 3">KUC8140</strain>
    </source>
</reference>
<feature type="region of interest" description="Disordered" evidence="1">
    <location>
        <begin position="389"/>
        <end position="416"/>
    </location>
</feature>
<proteinExistence type="predicted"/>
<evidence type="ECO:0000256" key="1">
    <source>
        <dbReference type="SAM" id="MobiDB-lite"/>
    </source>
</evidence>
<sequence>MTDAQNALGLSLDVAGPSLWEGFDSSLGGCDELVQELGFSEEDSRVSTVMAPYGQYDHIADFMSTGALDLALNNTRFEAFSGERANSGDMAEQPRQFGSQNDAYDAQNIPPHAPAGSFYSTYTSGTLEENHVPESQENASPDNEADTDNFIYPLSIGDTPSIPDKTLLISLFPGSVQQQQNAVAGPSNPARPDSTLYEPHNPAYMFGQDRIEPLVSHFTFAVPLSAPIPRLSQSQSAIGYSSDLATDIEGQFPGANATAPDSLHGTGPNLQSQCSPPPFFPVTRSDAKGKGKVPAANVSQHLRLHLPLIQTHNAFRNGIVTKYGLVTPEESKAPSLSTSPTLPLVSENYFSYASFGTQAQSTAFQAPVEGVSGFMNQSGALPLPTPFTPAAQPLQPTKRFSKKRKAPEDGFGVQGQASEIKCPGKNCDKTFKNGQGQAEALLQHLDVDHPNCDAVVCPNAVLCGKVLLSRPDSLRRHYKTHGCQTEVQKACGLPAKLRGSKNNDWSEERLAQAFAYKLWRPFIIENAFVKRCKTSRNPESGSKRPKCSD</sequence>
<name>A0A0H2RJ46_9AGAM</name>
<organism evidence="2 3">
    <name type="scientific">Schizopora paradoxa</name>
    <dbReference type="NCBI Taxonomy" id="27342"/>
    <lineage>
        <taxon>Eukaryota</taxon>
        <taxon>Fungi</taxon>
        <taxon>Dikarya</taxon>
        <taxon>Basidiomycota</taxon>
        <taxon>Agaricomycotina</taxon>
        <taxon>Agaricomycetes</taxon>
        <taxon>Hymenochaetales</taxon>
        <taxon>Schizoporaceae</taxon>
        <taxon>Schizopora</taxon>
    </lineage>
</organism>
<accession>A0A0H2RJ46</accession>